<protein>
    <submittedName>
        <fullName evidence="2">DUF3626 domain-containing protein</fullName>
    </submittedName>
</protein>
<name>A0A702BM01_SALBN</name>
<organism evidence="2">
    <name type="scientific">Salmonella bongori serovar 44:r:-</name>
    <dbReference type="NCBI Taxonomy" id="1967585"/>
    <lineage>
        <taxon>Bacteria</taxon>
        <taxon>Pseudomonadati</taxon>
        <taxon>Pseudomonadota</taxon>
        <taxon>Gammaproteobacteria</taxon>
        <taxon>Enterobacterales</taxon>
        <taxon>Enterobacteriaceae</taxon>
        <taxon>Salmonella</taxon>
    </lineage>
</organism>
<comment type="caution">
    <text evidence="2">The sequence shown here is derived from an EMBL/GenBank/DDBJ whole genome shotgun (WGS) entry which is preliminary data.</text>
</comment>
<feature type="compositionally biased region" description="Polar residues" evidence="1">
    <location>
        <begin position="1"/>
        <end position="34"/>
    </location>
</feature>
<reference evidence="2" key="2">
    <citation type="submission" date="2018-09" db="EMBL/GenBank/DDBJ databases">
        <authorList>
            <consortium name="NCBI Pathogen Detection Project"/>
        </authorList>
    </citation>
    <scope>NUCLEOTIDE SEQUENCE</scope>
    <source>
        <strain evidence="2">2702-77</strain>
    </source>
</reference>
<dbReference type="AlphaFoldDB" id="A0A702BM01"/>
<gene>
    <name evidence="2" type="ORF">G0D16_08400</name>
</gene>
<evidence type="ECO:0000313" key="2">
    <source>
        <dbReference type="EMBL" id="HAC6694308.1"/>
    </source>
</evidence>
<proteinExistence type="predicted"/>
<accession>A0A702BM01</accession>
<dbReference type="EMBL" id="DAAMHO010000008">
    <property type="protein sequence ID" value="HAC6694308.1"/>
    <property type="molecule type" value="Genomic_DNA"/>
</dbReference>
<feature type="region of interest" description="Disordered" evidence="1">
    <location>
        <begin position="1"/>
        <end position="37"/>
    </location>
</feature>
<evidence type="ECO:0000256" key="1">
    <source>
        <dbReference type="SAM" id="MobiDB-lite"/>
    </source>
</evidence>
<sequence length="375" mass="42118">MLKPISTSDNTRPSDIASSSKDIRHAQTSLSSDIQRARNDSRELLTVTEESTATGISGGAMSKRPFDTIFCGISNEERKQVCGRLFGKQILAHIHENCQRNAAAIHEKALQRVTRECDVRSDNVALLKNMVAILQNARLTINFNASKVDFISLLKHQHYLNTYAIGSRPGDLPAYNVGRDVIETKAFELEKLTDTPYATYGNTGGFTPSFKPANRDFSPESRPVYAALDFLKGPNGGASSYGMSFFELNDNVKINCTFSPFDIYGHRFGLDSRKLSTYWHMENLISVCQSDFFGYNCFKSLVKMASGESVIPHPNYGKGYEGNYIEAHIHGEVCIFRDIKHVYISLQESPYPLVKMQEYVRTINEALNRNCIILY</sequence>
<reference evidence="2" key="1">
    <citation type="journal article" date="2018" name="Genome Biol.">
        <title>SKESA: strategic k-mer extension for scrupulous assemblies.</title>
        <authorList>
            <person name="Souvorov A."/>
            <person name="Agarwala R."/>
            <person name="Lipman D.J."/>
        </authorList>
    </citation>
    <scope>NUCLEOTIDE SEQUENCE</scope>
    <source>
        <strain evidence="2">2702-77</strain>
    </source>
</reference>